<comment type="pathway">
    <text evidence="2">Carbohydrate metabolism; tricarboxylic acid cycle; isocitrate from oxaloacetate: step 2/2.</text>
</comment>
<dbReference type="PATRIC" id="fig|1339349.3.peg.3229"/>
<dbReference type="GO" id="GO:0003994">
    <property type="term" value="F:aconitate hydratase activity"/>
    <property type="evidence" value="ECO:0007669"/>
    <property type="project" value="UniProtKB-EC"/>
</dbReference>
<evidence type="ECO:0000259" key="17">
    <source>
        <dbReference type="Pfam" id="PF00694"/>
    </source>
</evidence>
<evidence type="ECO:0000256" key="4">
    <source>
        <dbReference type="ARBA" id="ARBA00012926"/>
    </source>
</evidence>
<dbReference type="RefSeq" id="WP_035449120.1">
    <property type="nucleotide sequence ID" value="NZ_JNHN01000178.1"/>
</dbReference>
<evidence type="ECO:0000256" key="5">
    <source>
        <dbReference type="ARBA" id="ARBA00019378"/>
    </source>
</evidence>
<keyword evidence="7" id="KW-0479">Metal-binding</keyword>
<keyword evidence="9" id="KW-0408">Iron</keyword>
<dbReference type="InterPro" id="IPR018136">
    <property type="entry name" value="Aconitase_4Fe-4S_BS"/>
</dbReference>
<dbReference type="GO" id="GO:0051539">
    <property type="term" value="F:4 iron, 4 sulfur cluster binding"/>
    <property type="evidence" value="ECO:0007669"/>
    <property type="project" value="InterPro"/>
</dbReference>
<evidence type="ECO:0000256" key="12">
    <source>
        <dbReference type="ARBA" id="ARBA00023501"/>
    </source>
</evidence>
<dbReference type="Gene3D" id="3.40.1060.10">
    <property type="entry name" value="Aconitase, Domain 2"/>
    <property type="match status" value="1"/>
</dbReference>
<evidence type="ECO:0000313" key="19">
    <source>
        <dbReference type="Proteomes" id="UP000028013"/>
    </source>
</evidence>
<dbReference type="InterPro" id="IPR015931">
    <property type="entry name" value="Acnase/IPM_dHydase_lsu_aba_1/3"/>
</dbReference>
<dbReference type="Gene3D" id="3.20.19.10">
    <property type="entry name" value="Aconitase, domain 4"/>
    <property type="match status" value="1"/>
</dbReference>
<name>A0A078RWE8_BACUN</name>
<dbReference type="PROSITE" id="PS01244">
    <property type="entry name" value="ACONITASE_2"/>
    <property type="match status" value="1"/>
</dbReference>
<dbReference type="NCBIfam" id="TIGR01340">
    <property type="entry name" value="aconitase_mito"/>
    <property type="match status" value="1"/>
</dbReference>
<dbReference type="AlphaFoldDB" id="A0A078RWE8"/>
<dbReference type="SUPFAM" id="SSF53732">
    <property type="entry name" value="Aconitase iron-sulfur domain"/>
    <property type="match status" value="1"/>
</dbReference>
<dbReference type="PANTHER" id="PTHR43160">
    <property type="entry name" value="ACONITATE HYDRATASE B"/>
    <property type="match status" value="1"/>
</dbReference>
<gene>
    <name evidence="18" type="ORF">M094_2102</name>
</gene>
<organism evidence="18 19">
    <name type="scientific">Bacteroides uniformis str. 3978 T3 ii</name>
    <dbReference type="NCBI Taxonomy" id="1339349"/>
    <lineage>
        <taxon>Bacteria</taxon>
        <taxon>Pseudomonadati</taxon>
        <taxon>Bacteroidota</taxon>
        <taxon>Bacteroidia</taxon>
        <taxon>Bacteroidales</taxon>
        <taxon>Bacteroidaceae</taxon>
        <taxon>Bacteroides</taxon>
    </lineage>
</organism>
<dbReference type="InterPro" id="IPR036008">
    <property type="entry name" value="Aconitase_4Fe-4S_dom"/>
</dbReference>
<dbReference type="Pfam" id="PF00330">
    <property type="entry name" value="Aconitase"/>
    <property type="match status" value="1"/>
</dbReference>
<comment type="similarity">
    <text evidence="3">Belongs to the aconitase/IPM isomerase family.</text>
</comment>
<evidence type="ECO:0000256" key="2">
    <source>
        <dbReference type="ARBA" id="ARBA00004717"/>
    </source>
</evidence>
<evidence type="ECO:0000256" key="13">
    <source>
        <dbReference type="ARBA" id="ARBA00029682"/>
    </source>
</evidence>
<dbReference type="FunFam" id="3.40.1060.10:FF:000001">
    <property type="entry name" value="Aconitate hydratase, mitochondrial"/>
    <property type="match status" value="1"/>
</dbReference>
<dbReference type="Proteomes" id="UP000028013">
    <property type="component" value="Unassembled WGS sequence"/>
</dbReference>
<comment type="caution">
    <text evidence="18">The sequence shown here is derived from an EMBL/GenBank/DDBJ whole genome shotgun (WGS) entry which is preliminary data.</text>
</comment>
<proteinExistence type="inferred from homology"/>
<evidence type="ECO:0000256" key="15">
    <source>
        <dbReference type="ARBA" id="ARBA00031977"/>
    </source>
</evidence>
<keyword evidence="11 18" id="KW-0456">Lyase</keyword>
<evidence type="ECO:0000259" key="16">
    <source>
        <dbReference type="Pfam" id="PF00330"/>
    </source>
</evidence>
<dbReference type="InterPro" id="IPR001030">
    <property type="entry name" value="Acoase/IPM_deHydtase_lsu_aba"/>
</dbReference>
<dbReference type="SUPFAM" id="SSF52016">
    <property type="entry name" value="LeuD/IlvD-like"/>
    <property type="match status" value="1"/>
</dbReference>
<dbReference type="GO" id="GO:0005829">
    <property type="term" value="C:cytosol"/>
    <property type="evidence" value="ECO:0007669"/>
    <property type="project" value="TreeGrafter"/>
</dbReference>
<dbReference type="FunFam" id="3.30.499.10:FF:000004">
    <property type="entry name" value="Aconitate hydratase, mitochondrial"/>
    <property type="match status" value="1"/>
</dbReference>
<evidence type="ECO:0000256" key="14">
    <source>
        <dbReference type="ARBA" id="ARBA00031081"/>
    </source>
</evidence>
<comment type="cofactor">
    <cofactor evidence="1">
        <name>[4Fe-4S] cluster</name>
        <dbReference type="ChEBI" id="CHEBI:49883"/>
    </cofactor>
</comment>
<dbReference type="PANTHER" id="PTHR43160:SF3">
    <property type="entry name" value="ACONITATE HYDRATASE, MITOCHONDRIAL"/>
    <property type="match status" value="1"/>
</dbReference>
<dbReference type="InterPro" id="IPR015932">
    <property type="entry name" value="Aconitase_dom2"/>
</dbReference>
<dbReference type="Pfam" id="PF00694">
    <property type="entry name" value="Aconitase_C"/>
    <property type="match status" value="1"/>
</dbReference>
<evidence type="ECO:0000256" key="10">
    <source>
        <dbReference type="ARBA" id="ARBA00023014"/>
    </source>
</evidence>
<evidence type="ECO:0000256" key="1">
    <source>
        <dbReference type="ARBA" id="ARBA00001966"/>
    </source>
</evidence>
<evidence type="ECO:0000256" key="8">
    <source>
        <dbReference type="ARBA" id="ARBA00022946"/>
    </source>
</evidence>
<comment type="catalytic activity">
    <reaction evidence="12">
        <text>citrate = D-threo-isocitrate</text>
        <dbReference type="Rhea" id="RHEA:10336"/>
        <dbReference type="ChEBI" id="CHEBI:15562"/>
        <dbReference type="ChEBI" id="CHEBI:16947"/>
        <dbReference type="EC" id="4.2.1.3"/>
    </reaction>
</comment>
<evidence type="ECO:0000256" key="3">
    <source>
        <dbReference type="ARBA" id="ARBA00007185"/>
    </source>
</evidence>
<feature type="domain" description="Aconitase/3-isopropylmalate dehydratase large subunit alpha/beta/alpha" evidence="16">
    <location>
        <begin position="34"/>
        <end position="477"/>
    </location>
</feature>
<evidence type="ECO:0000256" key="9">
    <source>
        <dbReference type="ARBA" id="ARBA00023004"/>
    </source>
</evidence>
<evidence type="ECO:0000313" key="18">
    <source>
        <dbReference type="EMBL" id="KDS49118.1"/>
    </source>
</evidence>
<sequence length="747" mass="82034">MVYDLTMLKTFYAAYSEKIERVRNVLRRPMTLAEKILYAHLYDGDKVKNYRRGEDYVNFRPDRVAMQDATAQMALLQFMNAGREQVAVPSTVHCDHLIQAYKGAKEDIVTATKTNEEVYNFLRDVSSRYGIGFWQPGAGIIHQVVLENYAFPGGMMVGTDSHTPNAGGLGMVAIGVGGADAVDVMTGMEWELKMPRLIGVHLKGKLSGWVAPKDVILKLAGILTVKGGTNAIIEYFGPGTASLSATGKATICNMGAEVGATTSLFPYDERMGTYLKATGREEVAKMAVSVAADLRADDEVLANPEKYYDRIIEIDLSLLEPYINGPFTPDAATPISKFAEVVITNNYPRRMEVGLIGSCTNSSYQDLSRAASLARQVKEKNLKVASPLIVNPGSEQIRATAERDGMIAAFEDIGATIMANACGPCIGQWKRHTDDPERKNSIVTSFNRNFAKRADGNPNTFAYVASPEITMALTIAGDLCFDPLRDTLVNAKGEVVKLSEPVGEELPAHGFIGGQKGYIAPNKGQTEITVNPHSQRLQLLTPFPAWDGMDLLNMPLLIKVQGKCTTDHISMAGPWLRFRGHLENISDNMLMGAVNAFNGETNKVWNRSTNTYGTVSGTAKLYKSEGIPSIVVAEENYGEGSSREHAAMEPRFLNVRAILAKSFARIHETNLKKQGMLALTFTDKADYDKIRERDLISVMGLKDFASGRTLKVVLHHEDGSKESFEVQHTYNEQQIAWFRAGSALNAR</sequence>
<reference evidence="18 19" key="1">
    <citation type="submission" date="2014-04" db="EMBL/GenBank/DDBJ databases">
        <authorList>
            <person name="Sears C."/>
            <person name="Carroll K."/>
            <person name="Sack B.R."/>
            <person name="Qadri F."/>
            <person name="Myers L.L."/>
            <person name="Chung G.-T."/>
            <person name="Escheverria P."/>
            <person name="Fraser C.M."/>
            <person name="Sadzewicz L."/>
            <person name="Shefchek K.A."/>
            <person name="Tallon L."/>
            <person name="Das S.P."/>
            <person name="Daugherty S."/>
            <person name="Mongodin E.F."/>
        </authorList>
    </citation>
    <scope>NUCLEOTIDE SEQUENCE [LARGE SCALE GENOMIC DNA]</scope>
    <source>
        <strain evidence="18 19">3978 T3 ii</strain>
    </source>
</reference>
<dbReference type="InterPro" id="IPR000573">
    <property type="entry name" value="AconitaseA/IPMdHydase_ssu_swvl"/>
</dbReference>
<dbReference type="InterPro" id="IPR015928">
    <property type="entry name" value="Aconitase/3IPM_dehydase_swvl"/>
</dbReference>
<protein>
    <recommendedName>
        <fullName evidence="5">Aconitate hydratase A</fullName>
        <ecNumber evidence="4">4.2.1.3</ecNumber>
    </recommendedName>
    <alternativeName>
        <fullName evidence="13">Citrate hydro-lyase</fullName>
    </alternativeName>
    <alternativeName>
        <fullName evidence="15">Iron-responsive protein-like</fullName>
    </alternativeName>
    <alternativeName>
        <fullName evidence="14">RNA-binding protein</fullName>
    </alternativeName>
</protein>
<dbReference type="UniPathway" id="UPA00223">
    <property type="reaction ID" value="UER00718"/>
</dbReference>
<keyword evidence="10" id="KW-0411">Iron-sulfur</keyword>
<keyword evidence="8" id="KW-0809">Transit peptide</keyword>
<dbReference type="FunFam" id="3.20.19.10:FF:000002">
    <property type="entry name" value="Aconitate hydratase, mitochondrial"/>
    <property type="match status" value="1"/>
</dbReference>
<evidence type="ECO:0000256" key="7">
    <source>
        <dbReference type="ARBA" id="ARBA00022723"/>
    </source>
</evidence>
<dbReference type="EMBL" id="JNHN01000178">
    <property type="protein sequence ID" value="KDS49118.1"/>
    <property type="molecule type" value="Genomic_DNA"/>
</dbReference>
<evidence type="ECO:0000256" key="11">
    <source>
        <dbReference type="ARBA" id="ARBA00023239"/>
    </source>
</evidence>
<dbReference type="InterPro" id="IPR006248">
    <property type="entry name" value="Aconitase_mito-like"/>
</dbReference>
<keyword evidence="6" id="KW-0816">Tricarboxylic acid cycle</keyword>
<accession>A0A078RWE8</accession>
<evidence type="ECO:0000256" key="6">
    <source>
        <dbReference type="ARBA" id="ARBA00022532"/>
    </source>
</evidence>
<dbReference type="NCBIfam" id="NF005558">
    <property type="entry name" value="PRK07229.1"/>
    <property type="match status" value="1"/>
</dbReference>
<dbReference type="GO" id="GO:0006099">
    <property type="term" value="P:tricarboxylic acid cycle"/>
    <property type="evidence" value="ECO:0007669"/>
    <property type="project" value="UniProtKB-UniPathway"/>
</dbReference>
<dbReference type="EC" id="4.2.1.3" evidence="4"/>
<dbReference type="InterPro" id="IPR050926">
    <property type="entry name" value="Aconitase/IPM_isomerase"/>
</dbReference>
<dbReference type="PRINTS" id="PR00415">
    <property type="entry name" value="ACONITASE"/>
</dbReference>
<dbReference type="Gene3D" id="3.30.499.10">
    <property type="entry name" value="Aconitase, domain 3"/>
    <property type="match status" value="2"/>
</dbReference>
<feature type="domain" description="Aconitase A/isopropylmalate dehydratase small subunit swivel" evidence="17">
    <location>
        <begin position="554"/>
        <end position="683"/>
    </location>
</feature>
<dbReference type="GO" id="GO:0046872">
    <property type="term" value="F:metal ion binding"/>
    <property type="evidence" value="ECO:0007669"/>
    <property type="project" value="UniProtKB-KW"/>
</dbReference>